<sequence>MDIPAKRYAGFMEACREKDIVFYTVQKAVPNIVSSYPAIDIFVHDGWLKGGVYKDVFDTFHYTPRLKMNICDGNQSLAPFFEGHLNWVSSSRTHFWYLYIRFPGTPVVYCWPVWVYTNDMAVLSQQIEDAILQRGECYQSDTTALFTEISNTIVYTSAPIEQELSLPGFAVPYYEGFNRSGDCYWLGIYRRDELYPLSFMLDVCAVCLETRIGELYTTPWKSIIIKGIDHAQRHLWDYILGKHRINVRHAANELNWQVEDHTEEGLALKRYLIRQFDKEDVRTYGLCFAIQTRARSSMFGSVLIRRQQNKNPHRLRTLDRYDILYTKDFNPNSTEYLLFRENMEKSFIGTYLVSLSGACQYPYSR</sequence>
<accession>A0ACC0TVW2</accession>
<name>A0ACC0TVW2_9AGAM</name>
<reference evidence="1" key="1">
    <citation type="submission" date="2021-03" db="EMBL/GenBank/DDBJ databases">
        <title>Evolutionary priming and transition to the ectomycorrhizal habit in an iconic lineage of mushroom-forming fungi: is preadaptation a requirement?</title>
        <authorList>
            <consortium name="DOE Joint Genome Institute"/>
            <person name="Looney B.P."/>
            <person name="Miyauchi S."/>
            <person name="Morin E."/>
            <person name="Drula E."/>
            <person name="Courty P.E."/>
            <person name="Chicoki N."/>
            <person name="Fauchery L."/>
            <person name="Kohler A."/>
            <person name="Kuo A."/>
            <person name="LaButti K."/>
            <person name="Pangilinan J."/>
            <person name="Lipzen A."/>
            <person name="Riley R."/>
            <person name="Andreopoulos W."/>
            <person name="He G."/>
            <person name="Johnson J."/>
            <person name="Barry K.W."/>
            <person name="Grigoriev I.V."/>
            <person name="Nagy L."/>
            <person name="Hibbett D."/>
            <person name="Henrissat B."/>
            <person name="Matheny P.B."/>
            <person name="Labbe J."/>
            <person name="Martin A.F."/>
        </authorList>
    </citation>
    <scope>NUCLEOTIDE SEQUENCE</scope>
    <source>
        <strain evidence="1">BPL698</strain>
    </source>
</reference>
<evidence type="ECO:0000313" key="1">
    <source>
        <dbReference type="EMBL" id="KAI9451190.1"/>
    </source>
</evidence>
<keyword evidence="2" id="KW-1185">Reference proteome</keyword>
<dbReference type="Proteomes" id="UP001207468">
    <property type="component" value="Unassembled WGS sequence"/>
</dbReference>
<evidence type="ECO:0000313" key="2">
    <source>
        <dbReference type="Proteomes" id="UP001207468"/>
    </source>
</evidence>
<protein>
    <submittedName>
        <fullName evidence="1">Uncharacterized protein</fullName>
    </submittedName>
</protein>
<comment type="caution">
    <text evidence="1">The sequence shown here is derived from an EMBL/GenBank/DDBJ whole genome shotgun (WGS) entry which is preliminary data.</text>
</comment>
<proteinExistence type="predicted"/>
<dbReference type="EMBL" id="JAGFNK010000388">
    <property type="protein sequence ID" value="KAI9451190.1"/>
    <property type="molecule type" value="Genomic_DNA"/>
</dbReference>
<organism evidence="1 2">
    <name type="scientific">Russula earlei</name>
    <dbReference type="NCBI Taxonomy" id="71964"/>
    <lineage>
        <taxon>Eukaryota</taxon>
        <taxon>Fungi</taxon>
        <taxon>Dikarya</taxon>
        <taxon>Basidiomycota</taxon>
        <taxon>Agaricomycotina</taxon>
        <taxon>Agaricomycetes</taxon>
        <taxon>Russulales</taxon>
        <taxon>Russulaceae</taxon>
        <taxon>Russula</taxon>
    </lineage>
</organism>
<gene>
    <name evidence="1" type="ORF">F5148DRAFT_1290295</name>
</gene>